<dbReference type="InterPro" id="IPR045054">
    <property type="entry name" value="P4HA-like"/>
</dbReference>
<name>A7IW01_PBCVN</name>
<evidence type="ECO:0000259" key="7">
    <source>
        <dbReference type="PROSITE" id="PS51471"/>
    </source>
</evidence>
<dbReference type="GeneID" id="5658961"/>
<organism evidence="8 9">
    <name type="scientific">Paramecium bursaria Chlorella virus NY2A</name>
    <name type="common">PBCV-NY2A</name>
    <dbReference type="NCBI Taxonomy" id="46021"/>
    <lineage>
        <taxon>Viruses</taxon>
        <taxon>Varidnaviria</taxon>
        <taxon>Bamfordvirae</taxon>
        <taxon>Nucleocytoviricota</taxon>
        <taxon>Megaviricetes</taxon>
        <taxon>Algavirales</taxon>
        <taxon>Phycodnaviridae</taxon>
        <taxon>Chlorovirus</taxon>
        <taxon>Chlorovirus americanus</taxon>
    </lineage>
</organism>
<evidence type="ECO:0000256" key="2">
    <source>
        <dbReference type="ARBA" id="ARBA00022723"/>
    </source>
</evidence>
<comment type="cofactor">
    <cofactor evidence="1">
        <name>L-ascorbate</name>
        <dbReference type="ChEBI" id="CHEBI:38290"/>
    </cofactor>
</comment>
<feature type="domain" description="Fe2OG dioxygenase" evidence="7">
    <location>
        <begin position="125"/>
        <end position="229"/>
    </location>
</feature>
<evidence type="ECO:0000256" key="3">
    <source>
        <dbReference type="ARBA" id="ARBA00022964"/>
    </source>
</evidence>
<keyword evidence="2" id="KW-0479">Metal-binding</keyword>
<dbReference type="Gene3D" id="2.60.120.620">
    <property type="entry name" value="q2cbj1_9rhob like domain"/>
    <property type="match status" value="1"/>
</dbReference>
<dbReference type="OrthoDB" id="11494at10239"/>
<proteinExistence type="predicted"/>
<dbReference type="GO" id="GO:0004656">
    <property type="term" value="F:procollagen-proline 4-dioxygenase activity"/>
    <property type="evidence" value="ECO:0007669"/>
    <property type="project" value="TreeGrafter"/>
</dbReference>
<organismHost>
    <name type="scientific">Chlorella</name>
    <dbReference type="NCBI Taxonomy" id="3071"/>
</organismHost>
<dbReference type="PROSITE" id="PS51471">
    <property type="entry name" value="FE2OG_OXY"/>
    <property type="match status" value="1"/>
</dbReference>
<dbReference type="GO" id="GO:0031418">
    <property type="term" value="F:L-ascorbic acid binding"/>
    <property type="evidence" value="ECO:0007669"/>
    <property type="project" value="InterPro"/>
</dbReference>
<evidence type="ECO:0000313" key="8">
    <source>
        <dbReference type="EMBL" id="ABT14525.1"/>
    </source>
</evidence>
<evidence type="ECO:0000256" key="4">
    <source>
        <dbReference type="ARBA" id="ARBA00023002"/>
    </source>
</evidence>
<evidence type="ECO:0000256" key="1">
    <source>
        <dbReference type="ARBA" id="ARBA00001961"/>
    </source>
</evidence>
<evidence type="ECO:0000256" key="5">
    <source>
        <dbReference type="ARBA" id="ARBA00023004"/>
    </source>
</evidence>
<dbReference type="PANTHER" id="PTHR10869:SF246">
    <property type="entry name" value="TRANSMEMBRANE PROLYL 4-HYDROXYLASE"/>
    <property type="match status" value="1"/>
</dbReference>
<protein>
    <submittedName>
        <fullName evidence="8">Uncharacterized protein B126R</fullName>
    </submittedName>
</protein>
<gene>
    <name evidence="8" type="primary">B126R</name>
    <name evidence="8" type="ORF">NY2A_B126R</name>
</gene>
<keyword evidence="4" id="KW-0560">Oxidoreductase</keyword>
<feature type="transmembrane region" description="Helical" evidence="6">
    <location>
        <begin position="6"/>
        <end position="25"/>
    </location>
</feature>
<dbReference type="EMBL" id="DQ491002">
    <property type="protein sequence ID" value="ABT14525.1"/>
    <property type="molecule type" value="Genomic_DNA"/>
</dbReference>
<keyword evidence="5" id="KW-0408">Iron</keyword>
<keyword evidence="9" id="KW-1185">Reference proteome</keyword>
<dbReference type="InterPro" id="IPR006620">
    <property type="entry name" value="Pro_4_hyd_alph"/>
</dbReference>
<dbReference type="RefSeq" id="YP_001497322.1">
    <property type="nucleotide sequence ID" value="NC_009898.1"/>
</dbReference>
<dbReference type="InterPro" id="IPR044862">
    <property type="entry name" value="Pro_4_hyd_alph_FE2OG_OXY"/>
</dbReference>
<accession>A7IW01</accession>
<dbReference type="SMART" id="SM00702">
    <property type="entry name" value="P4Hc"/>
    <property type="match status" value="1"/>
</dbReference>
<keyword evidence="6" id="KW-1133">Transmembrane helix</keyword>
<dbReference type="GO" id="GO:0005506">
    <property type="term" value="F:iron ion binding"/>
    <property type="evidence" value="ECO:0007669"/>
    <property type="project" value="InterPro"/>
</dbReference>
<sequence length="230" mass="26649">METILFSEYFLVFLFVTACFMILNFECHEGFETMTGVCDEKYYEEIDDFLTDVECDILINDASNKGFVKSEVGGATENDPIKLDPKSRNSEQTWFAPGEHDVIDKIQNKTRELLDSKRHCIDKYKFEDVQVARYKSEQYYYHHYDGDDCDDACPKDQRLATLMVYLKEPNEGGETDFPTLKTKIIPKKGKAVFFWVANPATRKLYKETLHAGLPVKSGEKIIANQWIRAF</sequence>
<dbReference type="PANTHER" id="PTHR10869">
    <property type="entry name" value="PROLYL 4-HYDROXYLASE ALPHA SUBUNIT"/>
    <property type="match status" value="1"/>
</dbReference>
<dbReference type="Pfam" id="PF13640">
    <property type="entry name" value="2OG-FeII_Oxy_3"/>
    <property type="match status" value="1"/>
</dbReference>
<evidence type="ECO:0000256" key="6">
    <source>
        <dbReference type="SAM" id="Phobius"/>
    </source>
</evidence>
<dbReference type="InterPro" id="IPR005123">
    <property type="entry name" value="Oxoglu/Fe-dep_dioxygenase_dom"/>
</dbReference>
<keyword evidence="6" id="KW-0472">Membrane</keyword>
<dbReference type="Proteomes" id="UP000202419">
    <property type="component" value="Segment"/>
</dbReference>
<keyword evidence="6" id="KW-0812">Transmembrane</keyword>
<reference evidence="8 9" key="1">
    <citation type="journal article" date="2007" name="Virology">
        <title>Sequence and annotation of the 369-kb NY-2A and the 345-kb AR158 viruses that infect Chlorella NC64A.</title>
        <authorList>
            <person name="Fitzgerald L.A."/>
            <person name="Graves M.V."/>
            <person name="Li X."/>
            <person name="Feldblyum T."/>
            <person name="Nierman W.C."/>
            <person name="Van Etten J.L."/>
        </authorList>
    </citation>
    <scope>NUCLEOTIDE SEQUENCE [LARGE SCALE GENOMIC DNA]</scope>
    <source>
        <strain evidence="8 9">NY-2A</strain>
    </source>
</reference>
<keyword evidence="3" id="KW-0223">Dioxygenase</keyword>
<evidence type="ECO:0000313" key="9">
    <source>
        <dbReference type="Proteomes" id="UP000202419"/>
    </source>
</evidence>
<dbReference type="KEGG" id="vg:5658961"/>